<dbReference type="STRING" id="1423748.FC37_GL001069"/>
<dbReference type="GO" id="GO:0055086">
    <property type="term" value="P:nucleobase-containing small molecule metabolic process"/>
    <property type="evidence" value="ECO:0007669"/>
    <property type="project" value="UniProtKB-ARBA"/>
</dbReference>
<dbReference type="GO" id="GO:0005829">
    <property type="term" value="C:cytosol"/>
    <property type="evidence" value="ECO:0007669"/>
    <property type="project" value="TreeGrafter"/>
</dbReference>
<name>A0A0R1NWV0_9LACO</name>
<reference evidence="3 4" key="1">
    <citation type="journal article" date="2015" name="Genome Announc.">
        <title>Expanding the biotechnology potential of lactobacilli through comparative genomics of 213 strains and associated genera.</title>
        <authorList>
            <person name="Sun Z."/>
            <person name="Harris H.M."/>
            <person name="McCann A."/>
            <person name="Guo C."/>
            <person name="Argimon S."/>
            <person name="Zhang W."/>
            <person name="Yang X."/>
            <person name="Jeffery I.B."/>
            <person name="Cooney J.C."/>
            <person name="Kagawa T.F."/>
            <person name="Liu W."/>
            <person name="Song Y."/>
            <person name="Salvetti E."/>
            <person name="Wrobel A."/>
            <person name="Rasinkangas P."/>
            <person name="Parkhill J."/>
            <person name="Rea M.C."/>
            <person name="O'Sullivan O."/>
            <person name="Ritari J."/>
            <person name="Douillard F.P."/>
            <person name="Paul Ross R."/>
            <person name="Yang R."/>
            <person name="Briner A.E."/>
            <person name="Felis G.E."/>
            <person name="de Vos W.M."/>
            <person name="Barrangou R."/>
            <person name="Klaenhammer T.R."/>
            <person name="Caufield P.W."/>
            <person name="Cui Y."/>
            <person name="Zhang H."/>
            <person name="O'Toole P.W."/>
        </authorList>
    </citation>
    <scope>NUCLEOTIDE SEQUENCE [LARGE SCALE GENOMIC DNA]</scope>
    <source>
        <strain evidence="3 4">DSM 10532</strain>
    </source>
</reference>
<dbReference type="GO" id="GO:0072527">
    <property type="term" value="P:pyrimidine-containing compound metabolic process"/>
    <property type="evidence" value="ECO:0007669"/>
    <property type="project" value="UniProtKB-ARBA"/>
</dbReference>
<dbReference type="PROSITE" id="PS51747">
    <property type="entry name" value="CYT_DCMP_DEAMINASES_2"/>
    <property type="match status" value="1"/>
</dbReference>
<dbReference type="PATRIC" id="fig|1423748.3.peg.1124"/>
<sequence length="139" mass="15466">MKDVKNRLALDSTWQKMFQAAKKVQGFHEISDHMEAGGVAAAVLSESGKIYTGVCVDTACTLGVCAERNVLFNMITNGETKISRVLALMPDGKNGAPCGACREFMVQMMEKDYQNVEVMMDYESNKVMTLSELTPEWWL</sequence>
<dbReference type="RefSeq" id="WP_025006459.1">
    <property type="nucleotide sequence ID" value="NZ_AZEL01000039.1"/>
</dbReference>
<dbReference type="InterPro" id="IPR002125">
    <property type="entry name" value="CMP_dCMP_dom"/>
</dbReference>
<dbReference type="Pfam" id="PF00383">
    <property type="entry name" value="dCMP_cyt_deam_1"/>
    <property type="match status" value="1"/>
</dbReference>
<dbReference type="InterPro" id="IPR050202">
    <property type="entry name" value="Cyt/Deoxycyt_deaminase"/>
</dbReference>
<evidence type="ECO:0000256" key="1">
    <source>
        <dbReference type="ARBA" id="ARBA00006576"/>
    </source>
</evidence>
<feature type="domain" description="CMP/dCMP-type deaminase" evidence="2">
    <location>
        <begin position="12"/>
        <end position="139"/>
    </location>
</feature>
<dbReference type="GO" id="GO:0008270">
    <property type="term" value="F:zinc ion binding"/>
    <property type="evidence" value="ECO:0007669"/>
    <property type="project" value="TreeGrafter"/>
</dbReference>
<evidence type="ECO:0000259" key="2">
    <source>
        <dbReference type="PROSITE" id="PS51747"/>
    </source>
</evidence>
<proteinExistence type="inferred from homology"/>
<gene>
    <name evidence="3" type="ORF">FC37_GL001069</name>
</gene>
<dbReference type="AlphaFoldDB" id="A0A0R1NWV0"/>
<dbReference type="InterPro" id="IPR016193">
    <property type="entry name" value="Cytidine_deaminase-like"/>
</dbReference>
<dbReference type="PANTHER" id="PTHR11644:SF2">
    <property type="entry name" value="CYTIDINE DEAMINASE"/>
    <property type="match status" value="1"/>
</dbReference>
<protein>
    <submittedName>
        <fullName evidence="3">Cytidine deaminase</fullName>
    </submittedName>
</protein>
<evidence type="ECO:0000313" key="3">
    <source>
        <dbReference type="EMBL" id="KRL22210.1"/>
    </source>
</evidence>
<dbReference type="Proteomes" id="UP000051311">
    <property type="component" value="Unassembled WGS sequence"/>
</dbReference>
<dbReference type="PANTHER" id="PTHR11644">
    <property type="entry name" value="CYTIDINE DEAMINASE"/>
    <property type="match status" value="1"/>
</dbReference>
<comment type="caution">
    <text evidence="3">The sequence shown here is derived from an EMBL/GenBank/DDBJ whole genome shotgun (WGS) entry which is preliminary data.</text>
</comment>
<dbReference type="EMBL" id="AZEL01000039">
    <property type="protein sequence ID" value="KRL22210.1"/>
    <property type="molecule type" value="Genomic_DNA"/>
</dbReference>
<dbReference type="Gene3D" id="3.40.140.10">
    <property type="entry name" value="Cytidine Deaminase, domain 2"/>
    <property type="match status" value="1"/>
</dbReference>
<dbReference type="OrthoDB" id="9799092at2"/>
<accession>A0A0R1NWV0</accession>
<comment type="similarity">
    <text evidence="1">Belongs to the cytidine and deoxycytidylate deaminase family.</text>
</comment>
<dbReference type="SUPFAM" id="SSF53927">
    <property type="entry name" value="Cytidine deaminase-like"/>
    <property type="match status" value="1"/>
</dbReference>
<dbReference type="eggNOG" id="COG0295">
    <property type="taxonomic scope" value="Bacteria"/>
</dbReference>
<organism evidence="3 4">
    <name type="scientific">Lactobacillus gallinarum DSM 10532 = JCM 2011</name>
    <dbReference type="NCBI Taxonomy" id="1423748"/>
    <lineage>
        <taxon>Bacteria</taxon>
        <taxon>Bacillati</taxon>
        <taxon>Bacillota</taxon>
        <taxon>Bacilli</taxon>
        <taxon>Lactobacillales</taxon>
        <taxon>Lactobacillaceae</taxon>
        <taxon>Lactobacillus</taxon>
    </lineage>
</organism>
<dbReference type="GO" id="GO:0004126">
    <property type="term" value="F:cytidine deaminase activity"/>
    <property type="evidence" value="ECO:0007669"/>
    <property type="project" value="TreeGrafter"/>
</dbReference>
<dbReference type="CDD" id="cd01283">
    <property type="entry name" value="cytidine_deaminase"/>
    <property type="match status" value="1"/>
</dbReference>
<evidence type="ECO:0000313" key="4">
    <source>
        <dbReference type="Proteomes" id="UP000051311"/>
    </source>
</evidence>